<dbReference type="EMBL" id="JAPVEA010000002">
    <property type="protein sequence ID" value="KAJ5460549.1"/>
    <property type="molecule type" value="Genomic_DNA"/>
</dbReference>
<sequence length="264" mass="29673">MHIVLAISALHHRYEQELSLDEPNAFEAYHAYKSAALLNQALSRSIRPEERDTLWMAATFLGVNAVSTLSATTPQEAWPLKSHESDLGWLRFAGSKMALWELTNPVRQDSLFQNMKGEYAQMFNSIAVDGVSGIPPWLAVLCDLHEGSTIHNNPYFTAAHTLSLVLDQSAEISRSRILAFTSQMEPSFKDLLRVKDPVALLLLALWYERAGPAIWWIQHRATIEYQAICLYLCLKQNSPTEMVVTNNWMSKSVETGLVVSLVGK</sequence>
<dbReference type="Proteomes" id="UP001213681">
    <property type="component" value="Unassembled WGS sequence"/>
</dbReference>
<dbReference type="InterPro" id="IPR053157">
    <property type="entry name" value="Sterol_Uptake_Regulator"/>
</dbReference>
<dbReference type="RefSeq" id="XP_056769591.1">
    <property type="nucleotide sequence ID" value="XM_056905484.1"/>
</dbReference>
<dbReference type="PANTHER" id="PTHR47784">
    <property type="entry name" value="STEROL UPTAKE CONTROL PROTEIN 2"/>
    <property type="match status" value="1"/>
</dbReference>
<evidence type="ECO:0000313" key="1">
    <source>
        <dbReference type="EMBL" id="KAJ5460549.1"/>
    </source>
</evidence>
<gene>
    <name evidence="1" type="ORF">N7458_002101</name>
</gene>
<comment type="caution">
    <text evidence="1">The sequence shown here is derived from an EMBL/GenBank/DDBJ whole genome shotgun (WGS) entry which is preliminary data.</text>
</comment>
<dbReference type="PANTHER" id="PTHR47784:SF9">
    <property type="entry name" value="ZN(II)2CYS6 TRANSCRIPTION FACTOR (EUROFUNG)"/>
    <property type="match status" value="1"/>
</dbReference>
<name>A0AAD6CCX8_9EURO</name>
<dbReference type="GO" id="GO:0001228">
    <property type="term" value="F:DNA-binding transcription activator activity, RNA polymerase II-specific"/>
    <property type="evidence" value="ECO:0007669"/>
    <property type="project" value="TreeGrafter"/>
</dbReference>
<reference evidence="1" key="1">
    <citation type="submission" date="2022-12" db="EMBL/GenBank/DDBJ databases">
        <authorList>
            <person name="Petersen C."/>
        </authorList>
    </citation>
    <scope>NUCLEOTIDE SEQUENCE</scope>
    <source>
        <strain evidence="1">IBT 16125</strain>
    </source>
</reference>
<evidence type="ECO:0000313" key="2">
    <source>
        <dbReference type="Proteomes" id="UP001213681"/>
    </source>
</evidence>
<reference evidence="1" key="2">
    <citation type="journal article" date="2023" name="IMA Fungus">
        <title>Comparative genomic study of the Penicillium genus elucidates a diverse pangenome and 15 lateral gene transfer events.</title>
        <authorList>
            <person name="Petersen C."/>
            <person name="Sorensen T."/>
            <person name="Nielsen M.R."/>
            <person name="Sondergaard T.E."/>
            <person name="Sorensen J.L."/>
            <person name="Fitzpatrick D.A."/>
            <person name="Frisvad J.C."/>
            <person name="Nielsen K.L."/>
        </authorList>
    </citation>
    <scope>NUCLEOTIDE SEQUENCE</scope>
    <source>
        <strain evidence="1">IBT 16125</strain>
    </source>
</reference>
<protein>
    <submittedName>
        <fullName evidence="1">Uncharacterized protein</fullName>
    </submittedName>
</protein>
<organism evidence="1 2">
    <name type="scientific">Penicillium daleae</name>
    <dbReference type="NCBI Taxonomy" id="63821"/>
    <lineage>
        <taxon>Eukaryota</taxon>
        <taxon>Fungi</taxon>
        <taxon>Dikarya</taxon>
        <taxon>Ascomycota</taxon>
        <taxon>Pezizomycotina</taxon>
        <taxon>Eurotiomycetes</taxon>
        <taxon>Eurotiomycetidae</taxon>
        <taxon>Eurotiales</taxon>
        <taxon>Aspergillaceae</taxon>
        <taxon>Penicillium</taxon>
    </lineage>
</organism>
<dbReference type="GeneID" id="81595727"/>
<dbReference type="AlphaFoldDB" id="A0AAD6CCX8"/>
<accession>A0AAD6CCX8</accession>
<proteinExistence type="predicted"/>
<keyword evidence="2" id="KW-1185">Reference proteome</keyword>